<dbReference type="PANTHER" id="PTHR38454">
    <property type="entry name" value="INTEGRAL MEMBRANE PROTEIN-RELATED"/>
    <property type="match status" value="1"/>
</dbReference>
<reference evidence="2 3" key="1">
    <citation type="submission" date="2017-12" db="EMBL/GenBank/DDBJ databases">
        <title>The whole genome sequence of the Acidipropionibacterium virtanenii sp. nov. type strain JS278.</title>
        <authorList>
            <person name="Laine P."/>
            <person name="Deptula P."/>
            <person name="Varmanen P."/>
            <person name="Auvinen P."/>
        </authorList>
    </citation>
    <scope>NUCLEOTIDE SEQUENCE [LARGE SCALE GENOMIC DNA]</scope>
    <source>
        <strain evidence="2 3">JS278</strain>
    </source>
</reference>
<feature type="transmembrane region" description="Helical" evidence="1">
    <location>
        <begin position="814"/>
        <end position="836"/>
    </location>
</feature>
<keyword evidence="1" id="KW-0472">Membrane</keyword>
<dbReference type="EMBL" id="CP025198">
    <property type="protein sequence ID" value="AXE39962.1"/>
    <property type="molecule type" value="Genomic_DNA"/>
</dbReference>
<feature type="transmembrane region" description="Helical" evidence="1">
    <location>
        <begin position="415"/>
        <end position="433"/>
    </location>
</feature>
<keyword evidence="1" id="KW-0812">Transmembrane</keyword>
<name>A0A344UXG4_9ACTN</name>
<protein>
    <recommendedName>
        <fullName evidence="4">YfhO family protein</fullName>
    </recommendedName>
</protein>
<feature type="transmembrane region" description="Helical" evidence="1">
    <location>
        <begin position="116"/>
        <end position="133"/>
    </location>
</feature>
<feature type="transmembrane region" description="Helical" evidence="1">
    <location>
        <begin position="442"/>
        <end position="459"/>
    </location>
</feature>
<accession>A0A344UXG4</accession>
<evidence type="ECO:0000313" key="2">
    <source>
        <dbReference type="EMBL" id="AXE39962.1"/>
    </source>
</evidence>
<gene>
    <name evidence="2" type="ORF">JS278_02827</name>
</gene>
<feature type="transmembrane region" description="Helical" evidence="1">
    <location>
        <begin position="330"/>
        <end position="350"/>
    </location>
</feature>
<feature type="transmembrane region" description="Helical" evidence="1">
    <location>
        <begin position="268"/>
        <end position="287"/>
    </location>
</feature>
<dbReference type="Pfam" id="PF09586">
    <property type="entry name" value="YfhO"/>
    <property type="match status" value="1"/>
</dbReference>
<sequence>MTVLLIMRGSGIRPFGVRSNIIGDDGAQYLEFYAVFRDILTGSHLSSPQFSWALGAGVPFLPTYATYLGGPFTFLVALFPANRVSTAITVIVVAKLVVASAVMYALLRTLGPRRHPLLAGLLGISYATCTWVFDIGWFNQQWLDGLIAFPALALVALRCRGPKHHLWPGVLVVALFWWSNFYSAYMASVGAVIVLVAVEAASSTGLRRSAARIGRFALTGVLGVALTAPTLIPTLTGLRNGSPTPGTDLAAVRWSGILVRLLPMTEGVVLAPALFCSSAALLLVLGIPAALHLSVRTRAVLVVVAVAVLASLKAPTLLLAWNAFQVPHGMPFRCGFVISGLIIVAAHTAWPPRRTHPRAVRGATGLRRALTASRDWPGPLAWGCAAVLFALLSRIVEGPGEEFLFVDPRAAQPGWAALGIGLVASLVVTAATARGGRSWRRVMSVVLVLATLGGTGLTLRENLANSLFVNVKLRIWASELFPRASQDAARLRAAEAATRKAGWPLHRVNVDLVSEDPIWSRYNSSGRYSFPGINYYSTTIEASTARPLVNLGYSDRNGGRTLYRPHDEVLSSLLAAYDPHSRFDPLPMVRTVPTIKPQAGLSTDMATRETLLGAHLYSSPRLYRVTGRRERPIASPLVVPAGTNQDVRISCPAGQYVVSHQYFNGMMMLRNRDGGSVQVAESHEIPKKRVVGPHFLIKYSDGTPTTVEFKANGAVPPQLRTIEPDGLACLDLRPLERQIAVSEAPSSLRITPSRIEARFSQPRSGRLVVATPAADGWRCRVDGRSAPIEPLAGMLAVKTSGAREFSCGYKPPGLSLGISVAALAGLVIVIMATTPWRRGFGQGERS</sequence>
<evidence type="ECO:0008006" key="4">
    <source>
        <dbReference type="Google" id="ProtNLM"/>
    </source>
</evidence>
<dbReference type="Proteomes" id="UP000251995">
    <property type="component" value="Chromosome"/>
</dbReference>
<organism evidence="2 3">
    <name type="scientific">Acidipropionibacterium virtanenii</name>
    <dbReference type="NCBI Taxonomy" id="2057246"/>
    <lineage>
        <taxon>Bacteria</taxon>
        <taxon>Bacillati</taxon>
        <taxon>Actinomycetota</taxon>
        <taxon>Actinomycetes</taxon>
        <taxon>Propionibacteriales</taxon>
        <taxon>Propionibacteriaceae</taxon>
        <taxon>Acidipropionibacterium</taxon>
    </lineage>
</organism>
<feature type="transmembrane region" description="Helical" evidence="1">
    <location>
        <begin position="87"/>
        <end position="107"/>
    </location>
</feature>
<dbReference type="KEGG" id="acij:JS278_02827"/>
<feature type="transmembrane region" description="Helical" evidence="1">
    <location>
        <begin position="64"/>
        <end position="81"/>
    </location>
</feature>
<feature type="transmembrane region" description="Helical" evidence="1">
    <location>
        <begin position="213"/>
        <end position="232"/>
    </location>
</feature>
<feature type="transmembrane region" description="Helical" evidence="1">
    <location>
        <begin position="376"/>
        <end position="395"/>
    </location>
</feature>
<proteinExistence type="predicted"/>
<keyword evidence="1" id="KW-1133">Transmembrane helix</keyword>
<dbReference type="PANTHER" id="PTHR38454:SF1">
    <property type="entry name" value="INTEGRAL MEMBRANE PROTEIN"/>
    <property type="match status" value="1"/>
</dbReference>
<feature type="transmembrane region" description="Helical" evidence="1">
    <location>
        <begin position="299"/>
        <end position="324"/>
    </location>
</feature>
<keyword evidence="3" id="KW-1185">Reference proteome</keyword>
<evidence type="ECO:0000313" key="3">
    <source>
        <dbReference type="Proteomes" id="UP000251995"/>
    </source>
</evidence>
<dbReference type="AlphaFoldDB" id="A0A344UXG4"/>
<evidence type="ECO:0000256" key="1">
    <source>
        <dbReference type="SAM" id="Phobius"/>
    </source>
</evidence>
<feature type="transmembrane region" description="Helical" evidence="1">
    <location>
        <begin position="185"/>
        <end position="201"/>
    </location>
</feature>
<dbReference type="InterPro" id="IPR018580">
    <property type="entry name" value="Uncharacterised_YfhO"/>
</dbReference>